<proteinExistence type="predicted"/>
<sequence length="127" mass="13887">MSSDCCDSFGGRITITAGSEKLVARGEITLDISDREVSAESNQDGSTYYTTKMMPVGGDCSFTETCSGSWPDRMKNCKVNITIVEEDHGRQHLFTGTRLIGRPKYNTSTGEISNVTWAGGTYKRIIS</sequence>
<dbReference type="RefSeq" id="WP_238311737.1">
    <property type="nucleotide sequence ID" value="NZ_BPQV01000007.1"/>
</dbReference>
<protein>
    <submittedName>
        <fullName evidence="1">Uncharacterized protein</fullName>
    </submittedName>
</protein>
<evidence type="ECO:0000313" key="1">
    <source>
        <dbReference type="EMBL" id="GJE27948.1"/>
    </source>
</evidence>
<accession>A0ABQ4T8L7</accession>
<organism evidence="1 2">
    <name type="scientific">Methylobacterium organophilum</name>
    <dbReference type="NCBI Taxonomy" id="410"/>
    <lineage>
        <taxon>Bacteria</taxon>
        <taxon>Pseudomonadati</taxon>
        <taxon>Pseudomonadota</taxon>
        <taxon>Alphaproteobacteria</taxon>
        <taxon>Hyphomicrobiales</taxon>
        <taxon>Methylobacteriaceae</taxon>
        <taxon>Methylobacterium</taxon>
    </lineage>
</organism>
<keyword evidence="2" id="KW-1185">Reference proteome</keyword>
<dbReference type="InterPro" id="IPR019596">
    <property type="entry name" value="Phage_Mu_GpM_tail_tub"/>
</dbReference>
<name>A0ABQ4T8L7_METOR</name>
<evidence type="ECO:0000313" key="2">
    <source>
        <dbReference type="Proteomes" id="UP001055156"/>
    </source>
</evidence>
<comment type="caution">
    <text evidence="1">The sequence shown here is derived from an EMBL/GenBank/DDBJ whole genome shotgun (WGS) entry which is preliminary data.</text>
</comment>
<dbReference type="EMBL" id="BPQV01000007">
    <property type="protein sequence ID" value="GJE27948.1"/>
    <property type="molecule type" value="Genomic_DNA"/>
</dbReference>
<dbReference type="Proteomes" id="UP001055156">
    <property type="component" value="Unassembled WGS sequence"/>
</dbReference>
<dbReference type="Pfam" id="PF10618">
    <property type="entry name" value="Tail_tube"/>
    <property type="match status" value="1"/>
</dbReference>
<gene>
    <name evidence="1" type="ORF">LKMONMHP_2810</name>
</gene>
<reference evidence="1" key="2">
    <citation type="submission" date="2021-08" db="EMBL/GenBank/DDBJ databases">
        <authorList>
            <person name="Tani A."/>
            <person name="Ola A."/>
            <person name="Ogura Y."/>
            <person name="Katsura K."/>
            <person name="Hayashi T."/>
        </authorList>
    </citation>
    <scope>NUCLEOTIDE SEQUENCE</scope>
    <source>
        <strain evidence="1">NBRC 15689</strain>
    </source>
</reference>
<reference evidence="1" key="1">
    <citation type="journal article" date="2021" name="Front. Microbiol.">
        <title>Comprehensive Comparative Genomics and Phenotyping of Methylobacterium Species.</title>
        <authorList>
            <person name="Alessa O."/>
            <person name="Ogura Y."/>
            <person name="Fujitani Y."/>
            <person name="Takami H."/>
            <person name="Hayashi T."/>
            <person name="Sahin N."/>
            <person name="Tani A."/>
        </authorList>
    </citation>
    <scope>NUCLEOTIDE SEQUENCE</scope>
    <source>
        <strain evidence="1">NBRC 15689</strain>
    </source>
</reference>